<comment type="similarity">
    <text evidence="1 8">Belongs to the SOS response-associated peptidase family.</text>
</comment>
<evidence type="ECO:0000256" key="1">
    <source>
        <dbReference type="ARBA" id="ARBA00008136"/>
    </source>
</evidence>
<dbReference type="EC" id="3.4.-.-" evidence="8"/>
<dbReference type="InterPro" id="IPR003738">
    <property type="entry name" value="SRAP"/>
</dbReference>
<organism evidence="9 10">
    <name type="scientific">Cohnella silvisoli</name>
    <dbReference type="NCBI Taxonomy" id="2873699"/>
    <lineage>
        <taxon>Bacteria</taxon>
        <taxon>Bacillati</taxon>
        <taxon>Bacillota</taxon>
        <taxon>Bacilli</taxon>
        <taxon>Bacillales</taxon>
        <taxon>Paenibacillaceae</taxon>
        <taxon>Cohnella</taxon>
    </lineage>
</organism>
<evidence type="ECO:0000313" key="9">
    <source>
        <dbReference type="EMBL" id="MEQ4483214.1"/>
    </source>
</evidence>
<keyword evidence="6" id="KW-0238">DNA-binding</keyword>
<protein>
    <recommendedName>
        <fullName evidence="8">Abasic site processing protein</fullName>
        <ecNumber evidence="8">3.4.-.-</ecNumber>
    </recommendedName>
</protein>
<name>A0ABV1KSZ3_9BACL</name>
<evidence type="ECO:0000256" key="5">
    <source>
        <dbReference type="ARBA" id="ARBA00023124"/>
    </source>
</evidence>
<evidence type="ECO:0000256" key="7">
    <source>
        <dbReference type="ARBA" id="ARBA00023239"/>
    </source>
</evidence>
<keyword evidence="2 8" id="KW-0645">Protease</keyword>
<evidence type="ECO:0000256" key="8">
    <source>
        <dbReference type="RuleBase" id="RU364100"/>
    </source>
</evidence>
<dbReference type="Gene3D" id="3.90.1680.10">
    <property type="entry name" value="SOS response associated peptidase-like"/>
    <property type="match status" value="1"/>
</dbReference>
<gene>
    <name evidence="9" type="ORF">QJS35_12495</name>
</gene>
<dbReference type="InterPro" id="IPR036590">
    <property type="entry name" value="SRAP-like"/>
</dbReference>
<comment type="caution">
    <text evidence="9">The sequence shown here is derived from an EMBL/GenBank/DDBJ whole genome shotgun (WGS) entry which is preliminary data.</text>
</comment>
<dbReference type="Pfam" id="PF02586">
    <property type="entry name" value="SRAP"/>
    <property type="match status" value="1"/>
</dbReference>
<evidence type="ECO:0000256" key="6">
    <source>
        <dbReference type="ARBA" id="ARBA00023125"/>
    </source>
</evidence>
<dbReference type="EMBL" id="JASKHM010000006">
    <property type="protein sequence ID" value="MEQ4483214.1"/>
    <property type="molecule type" value="Genomic_DNA"/>
</dbReference>
<keyword evidence="4 8" id="KW-0378">Hydrolase</keyword>
<dbReference type="SUPFAM" id="SSF143081">
    <property type="entry name" value="BB1717-like"/>
    <property type="match status" value="1"/>
</dbReference>
<dbReference type="RefSeq" id="WP_349403243.1">
    <property type="nucleotide sequence ID" value="NZ_JASKHM010000006.1"/>
</dbReference>
<keyword evidence="5" id="KW-0190">Covalent protein-DNA linkage</keyword>
<proteinExistence type="inferred from homology"/>
<evidence type="ECO:0000313" key="10">
    <source>
        <dbReference type="Proteomes" id="UP001493487"/>
    </source>
</evidence>
<reference evidence="9 10" key="1">
    <citation type="journal article" date="2023" name="Genome Announc.">
        <title>Pan-Genome Analyses of the Genus Cohnella and Proposal of the Novel Species Cohnella silvisoli sp. nov., Isolated from Forest Soil.</title>
        <authorList>
            <person name="Wang C."/>
            <person name="Mao L."/>
            <person name="Bao G."/>
            <person name="Zhu H."/>
        </authorList>
    </citation>
    <scope>NUCLEOTIDE SEQUENCE [LARGE SCALE GENOMIC DNA]</scope>
    <source>
        <strain evidence="9 10">NL03-T5-1</strain>
    </source>
</reference>
<evidence type="ECO:0000256" key="3">
    <source>
        <dbReference type="ARBA" id="ARBA00022763"/>
    </source>
</evidence>
<keyword evidence="7" id="KW-0456">Lyase</keyword>
<keyword evidence="10" id="KW-1185">Reference proteome</keyword>
<dbReference type="PANTHER" id="PTHR13604">
    <property type="entry name" value="DC12-RELATED"/>
    <property type="match status" value="1"/>
</dbReference>
<dbReference type="PANTHER" id="PTHR13604:SF0">
    <property type="entry name" value="ABASIC SITE PROCESSING PROTEIN HMCES"/>
    <property type="match status" value="1"/>
</dbReference>
<sequence>MFMCNRYSLTAELSELTEDFRIDRVHVPYLRRYNIAPTQQIPIIQQIGEERCLNQQRWGLMPYWGKSSVNASLDTLGDKTYLRSMLTKKRCIVPCSGFYIWRQEGKSRSAWRAVHRRKSTFAMPGIYDLWLDSEKNEFPMCTLITRGSAFETEHRLPLILDEASIDVWLDPKETRTDVLYALLQSLPESEFRIYPVTPLIESVALETPDCIAELNPALSLVKI</sequence>
<dbReference type="Proteomes" id="UP001493487">
    <property type="component" value="Unassembled WGS sequence"/>
</dbReference>
<evidence type="ECO:0000256" key="4">
    <source>
        <dbReference type="ARBA" id="ARBA00022801"/>
    </source>
</evidence>
<accession>A0ABV1KSZ3</accession>
<evidence type="ECO:0000256" key="2">
    <source>
        <dbReference type="ARBA" id="ARBA00022670"/>
    </source>
</evidence>
<keyword evidence="3" id="KW-0227">DNA damage</keyword>